<comment type="similarity">
    <text evidence="9">Belongs to the connexin family.</text>
</comment>
<comment type="caution">
    <text evidence="13">The sequence shown here is derived from an EMBL/GenBank/DDBJ whole genome shotgun (WGS) entry which is preliminary data.</text>
</comment>
<keyword evidence="7 10" id="KW-1133">Transmembrane helix</keyword>
<evidence type="ECO:0000256" key="3">
    <source>
        <dbReference type="ARBA" id="ARBA00022475"/>
    </source>
</evidence>
<comment type="function">
    <text evidence="9">One gap junction consists of a cluster of closely packed pairs of transmembrane channels, the connexons, through which materials of low MW diffuse from one cell to a neighboring cell.</text>
</comment>
<dbReference type="EMBL" id="JAGEUA010000008">
    <property type="protein sequence ID" value="KAL0967395.1"/>
    <property type="molecule type" value="Genomic_DNA"/>
</dbReference>
<feature type="transmembrane region" description="Helical" evidence="10">
    <location>
        <begin position="149"/>
        <end position="170"/>
    </location>
</feature>
<gene>
    <name evidence="13" type="ORF">UPYG_G00251690</name>
</gene>
<feature type="transmembrane region" description="Helical" evidence="10">
    <location>
        <begin position="203"/>
        <end position="227"/>
    </location>
</feature>
<comment type="subunit">
    <text evidence="9">A connexon is composed of a hexamer of connexins.</text>
</comment>
<dbReference type="FunFam" id="1.20.1440.80:FF:000001">
    <property type="entry name" value="Gap junction alpha-1"/>
    <property type="match status" value="1"/>
</dbReference>
<dbReference type="InterPro" id="IPR000500">
    <property type="entry name" value="Connexin"/>
</dbReference>
<dbReference type="PROSITE" id="PS00408">
    <property type="entry name" value="CONNEXINS_2"/>
    <property type="match status" value="1"/>
</dbReference>
<dbReference type="SMART" id="SM00037">
    <property type="entry name" value="CNX"/>
    <property type="match status" value="1"/>
</dbReference>
<dbReference type="SMART" id="SM01089">
    <property type="entry name" value="Connexin_CCC"/>
    <property type="match status" value="1"/>
</dbReference>
<dbReference type="PRINTS" id="PR00206">
    <property type="entry name" value="CONNEXIN"/>
</dbReference>
<keyword evidence="5 9" id="KW-0303">Gap junction</keyword>
<evidence type="ECO:0000313" key="13">
    <source>
        <dbReference type="EMBL" id="KAL0967395.1"/>
    </source>
</evidence>
<feature type="domain" description="Connexin cysteine-rich" evidence="12">
    <location>
        <begin position="159"/>
        <end position="225"/>
    </location>
</feature>
<dbReference type="GO" id="GO:0005921">
    <property type="term" value="C:gap junction"/>
    <property type="evidence" value="ECO:0007669"/>
    <property type="project" value="UniProtKB-SubCell"/>
</dbReference>
<evidence type="ECO:0000256" key="1">
    <source>
        <dbReference type="ARBA" id="ARBA00004610"/>
    </source>
</evidence>
<dbReference type="Proteomes" id="UP001557470">
    <property type="component" value="Unassembled WGS sequence"/>
</dbReference>
<dbReference type="Gene3D" id="1.20.1440.80">
    <property type="entry name" value="Gap junction channel protein cysteine-rich domain"/>
    <property type="match status" value="1"/>
</dbReference>
<dbReference type="InterPro" id="IPR013092">
    <property type="entry name" value="Connexin_N"/>
</dbReference>
<dbReference type="PANTHER" id="PTHR11984">
    <property type="entry name" value="CONNEXIN"/>
    <property type="match status" value="1"/>
</dbReference>
<keyword evidence="4 9" id="KW-0812">Transmembrane</keyword>
<keyword evidence="3" id="KW-1003">Cell membrane</keyword>
<reference evidence="13 14" key="1">
    <citation type="submission" date="2024-06" db="EMBL/GenBank/DDBJ databases">
        <authorList>
            <person name="Pan Q."/>
            <person name="Wen M."/>
            <person name="Jouanno E."/>
            <person name="Zahm M."/>
            <person name="Klopp C."/>
            <person name="Cabau C."/>
            <person name="Louis A."/>
            <person name="Berthelot C."/>
            <person name="Parey E."/>
            <person name="Roest Crollius H."/>
            <person name="Montfort J."/>
            <person name="Robinson-Rechavi M."/>
            <person name="Bouchez O."/>
            <person name="Lampietro C."/>
            <person name="Lopez Roques C."/>
            <person name="Donnadieu C."/>
            <person name="Postlethwait J."/>
            <person name="Bobe J."/>
            <person name="Verreycken H."/>
            <person name="Guiguen Y."/>
        </authorList>
    </citation>
    <scope>NUCLEOTIDE SEQUENCE [LARGE SCALE GENOMIC DNA]</scope>
    <source>
        <strain evidence="13">Up_M1</strain>
        <tissue evidence="13">Testis</tissue>
    </source>
</reference>
<evidence type="ECO:0000259" key="12">
    <source>
        <dbReference type="SMART" id="SM01089"/>
    </source>
</evidence>
<keyword evidence="14" id="KW-1185">Reference proteome</keyword>
<dbReference type="InterPro" id="IPR019570">
    <property type="entry name" value="Connexin_CCC"/>
</dbReference>
<dbReference type="PANTHER" id="PTHR11984:SF105">
    <property type="entry name" value="GAP JUNCTION PROTEIN"/>
    <property type="match status" value="1"/>
</dbReference>
<evidence type="ECO:0000256" key="6">
    <source>
        <dbReference type="ARBA" id="ARBA00022949"/>
    </source>
</evidence>
<dbReference type="InterPro" id="IPR038359">
    <property type="entry name" value="Connexin_N_sf"/>
</dbReference>
<dbReference type="InterPro" id="IPR017990">
    <property type="entry name" value="Connexin_CS"/>
</dbReference>
<evidence type="ECO:0000256" key="9">
    <source>
        <dbReference type="RuleBase" id="RU000630"/>
    </source>
</evidence>
<evidence type="ECO:0000256" key="10">
    <source>
        <dbReference type="SAM" id="Phobius"/>
    </source>
</evidence>
<organism evidence="13 14">
    <name type="scientific">Umbra pygmaea</name>
    <name type="common">Eastern mudminnow</name>
    <dbReference type="NCBI Taxonomy" id="75934"/>
    <lineage>
        <taxon>Eukaryota</taxon>
        <taxon>Metazoa</taxon>
        <taxon>Chordata</taxon>
        <taxon>Craniata</taxon>
        <taxon>Vertebrata</taxon>
        <taxon>Euteleostomi</taxon>
        <taxon>Actinopterygii</taxon>
        <taxon>Neopterygii</taxon>
        <taxon>Teleostei</taxon>
        <taxon>Protacanthopterygii</taxon>
        <taxon>Esociformes</taxon>
        <taxon>Umbridae</taxon>
        <taxon>Umbra</taxon>
    </lineage>
</organism>
<protein>
    <recommendedName>
        <fullName evidence="9">Gap junction protein</fullName>
    </recommendedName>
</protein>
<evidence type="ECO:0000256" key="8">
    <source>
        <dbReference type="ARBA" id="ARBA00023136"/>
    </source>
</evidence>
<evidence type="ECO:0000256" key="2">
    <source>
        <dbReference type="ARBA" id="ARBA00004651"/>
    </source>
</evidence>
<keyword evidence="8 10" id="KW-0472">Membrane</keyword>
<evidence type="ECO:0000256" key="5">
    <source>
        <dbReference type="ARBA" id="ARBA00022868"/>
    </source>
</evidence>
<proteinExistence type="inferred from homology"/>
<feature type="domain" description="Connexin N-terminal" evidence="11">
    <location>
        <begin position="43"/>
        <end position="76"/>
    </location>
</feature>
<dbReference type="Pfam" id="PF00029">
    <property type="entry name" value="Connexin"/>
    <property type="match status" value="1"/>
</dbReference>
<dbReference type="PROSITE" id="PS00407">
    <property type="entry name" value="CONNEXINS_1"/>
    <property type="match status" value="1"/>
</dbReference>
<evidence type="ECO:0000256" key="7">
    <source>
        <dbReference type="ARBA" id="ARBA00022989"/>
    </source>
</evidence>
<comment type="subcellular location">
    <subcellularLocation>
        <location evidence="1">Cell junction</location>
        <location evidence="1">Gap junction</location>
    </subcellularLocation>
    <subcellularLocation>
        <location evidence="2 9">Cell membrane</location>
        <topology evidence="2 9">Multi-pass membrane protein</topology>
    </subcellularLocation>
</comment>
<feature type="transmembrane region" description="Helical" evidence="10">
    <location>
        <begin position="20"/>
        <end position="41"/>
    </location>
</feature>
<dbReference type="GO" id="GO:0005886">
    <property type="term" value="C:plasma membrane"/>
    <property type="evidence" value="ECO:0007669"/>
    <property type="project" value="UniProtKB-SubCell"/>
</dbReference>
<sequence>MGDWDLLGRLLDKVQSHSTIVGKVWLTVLFVFRILVLGAGAEKVWGDEQSDFVCNTNQPGCENICYDLAFPISHIRFWVLQIISVSTPTLGYLGHVLHVIHTEKKVRERMRNQSQDEQASNFLKKGYKVPKYSNDEGKINLRGRLLHSYVVHLLAKILLELGFIAGQYYLYGFTLQARYVCSLFPCPHSVDCYLSRPTEKTVFIWFMLVVACVSLLLNLIELFYLFVKSVQKCLDRRQDYTVTPVTPVLERKAFENKDQMIQNWVSLELELQGRKMGNGVTKSVATDNTADMGEDSETANLLRNLHSRPKSQGSTHVNSHLIKVSKESGTEATEHLPAWETGVFCLHCWTRCRHTRLPSGRYG</sequence>
<evidence type="ECO:0000313" key="14">
    <source>
        <dbReference type="Proteomes" id="UP001557470"/>
    </source>
</evidence>
<evidence type="ECO:0000256" key="4">
    <source>
        <dbReference type="ARBA" id="ARBA00022692"/>
    </source>
</evidence>
<evidence type="ECO:0000259" key="11">
    <source>
        <dbReference type="SMART" id="SM00037"/>
    </source>
</evidence>
<accession>A0ABD0W823</accession>
<feature type="transmembrane region" description="Helical" evidence="10">
    <location>
        <begin position="78"/>
        <end position="100"/>
    </location>
</feature>
<dbReference type="AlphaFoldDB" id="A0ABD0W823"/>
<keyword evidence="6" id="KW-0965">Cell junction</keyword>
<name>A0ABD0W823_UMBPY</name>